<dbReference type="OrthoDB" id="447025at2759"/>
<dbReference type="GO" id="GO:0034394">
    <property type="term" value="P:protein localization to cell surface"/>
    <property type="evidence" value="ECO:0007669"/>
    <property type="project" value="TreeGrafter"/>
</dbReference>
<dbReference type="SMART" id="SM00809">
    <property type="entry name" value="Alpha_adaptinC2"/>
    <property type="match status" value="1"/>
</dbReference>
<dbReference type="GO" id="GO:0035091">
    <property type="term" value="F:phosphatidylinositol binding"/>
    <property type="evidence" value="ECO:0007669"/>
    <property type="project" value="InterPro"/>
</dbReference>
<comment type="similarity">
    <text evidence="3">Belongs to the GGA protein family.</text>
</comment>
<dbReference type="AlphaFoldDB" id="A0A484B2E8"/>
<dbReference type="InterPro" id="IPR008152">
    <property type="entry name" value="Clathrin_a/b/g-adaptin_app_Ig"/>
</dbReference>
<keyword evidence="14" id="KW-1185">Reference proteome</keyword>
<feature type="region of interest" description="Disordered" evidence="9">
    <location>
        <begin position="490"/>
        <end position="522"/>
    </location>
</feature>
<keyword evidence="4" id="KW-0813">Transport</keyword>
<organism evidence="13 14">
    <name type="scientific">Drosophila navojoa</name>
    <name type="common">Fruit fly</name>
    <dbReference type="NCBI Taxonomy" id="7232"/>
    <lineage>
        <taxon>Eukaryota</taxon>
        <taxon>Metazoa</taxon>
        <taxon>Ecdysozoa</taxon>
        <taxon>Arthropoda</taxon>
        <taxon>Hexapoda</taxon>
        <taxon>Insecta</taxon>
        <taxon>Pterygota</taxon>
        <taxon>Neoptera</taxon>
        <taxon>Endopterygota</taxon>
        <taxon>Diptera</taxon>
        <taxon>Brachycera</taxon>
        <taxon>Muscomorpha</taxon>
        <taxon>Ephydroidea</taxon>
        <taxon>Drosophilidae</taxon>
        <taxon>Drosophila</taxon>
    </lineage>
</organism>
<feature type="compositionally biased region" description="Polar residues" evidence="9">
    <location>
        <begin position="509"/>
        <end position="520"/>
    </location>
</feature>
<sequence>MTTDESIMTEMLDRATNPTKDRVDELGVQMFCIVVRSNSQLVHKAQSMIVAKVHSSNIKEATRAIALLEECMTQCGDVFQEEAAKFRFLNELIRLVSKKYDGAETPLVVKQRIMECLLLWTTEFPQRQKIRDAYEMLRKEGEIDHGQTAAALAKRESVLSTIDEAMFVKLIKSKDPENLKRANLLVQYRIAQEARRNDLLAQHRLVLVEVQETMQLLNQMLDSYNPDDCDVNETIHELYRNCKKHKPIFQHLPELLGDTDTQLIGKSRQCTLIVYTLVTNEALVATMARFKQLVSSPAKSAASATTLANQPAATTATASASKAAGAAATTAPHASNATLINELLGDLLLDGAEPVVASAPIPTTTPKKTNVLEDLSEIFSSALAESATKKEQQQEPFQLAGNGELLSPQVLSSTKSDNNGATANGSGAAGDAEADVKQVGALRKMPEIDMLSEKLFEQILPSQERMSTFKREPEKLTLNDLARERIQVKPAEKPTPEAVDDVPLLSATPRPSQPQTQPMAQPQVELQPVKEVIVEAPPAAIKQVKHLSEISVELDNIQGIGEERVMLDDDDLQLCLNITDERPSSNVSVIVISAQNKSRQPVKDFQFEASVKKPCKVRLLPPTGTVMPGHKPFRPSPPINQVMLLLNPTGKPVDVTCIVGYRLGDDPDPIKESIVAQGIPYVE</sequence>
<dbReference type="PROSITE" id="PS50909">
    <property type="entry name" value="GAT"/>
    <property type="match status" value="1"/>
</dbReference>
<evidence type="ECO:0000256" key="7">
    <source>
        <dbReference type="ARBA" id="ARBA00022927"/>
    </source>
</evidence>
<feature type="domain" description="GAT" evidence="12">
    <location>
        <begin position="160"/>
        <end position="295"/>
    </location>
</feature>
<feature type="domain" description="VHS" evidence="10">
    <location>
        <begin position="15"/>
        <end position="141"/>
    </location>
</feature>
<dbReference type="InterPro" id="IPR013041">
    <property type="entry name" value="Clathrin_app_Ig-like_sf"/>
</dbReference>
<evidence type="ECO:0000256" key="9">
    <source>
        <dbReference type="SAM" id="MobiDB-lite"/>
    </source>
</evidence>
<dbReference type="GO" id="GO:0031901">
    <property type="term" value="C:early endosome membrane"/>
    <property type="evidence" value="ECO:0007669"/>
    <property type="project" value="UniProtKB-SubCell"/>
</dbReference>
<evidence type="ECO:0000313" key="13">
    <source>
        <dbReference type="EMBL" id="TDG42452.1"/>
    </source>
</evidence>
<dbReference type="OMA" id="CGDDFQD"/>
<gene>
    <name evidence="13" type="ORF">AWZ03_011131</name>
</gene>
<evidence type="ECO:0000256" key="5">
    <source>
        <dbReference type="ARBA" id="ARBA00022753"/>
    </source>
</evidence>
<evidence type="ECO:0000256" key="6">
    <source>
        <dbReference type="ARBA" id="ARBA00022843"/>
    </source>
</evidence>
<reference evidence="13 14" key="1">
    <citation type="journal article" date="2019" name="J. Hered.">
        <title>An Improved Genome Assembly for Drosophila navojoa, the Basal Species in the mojavensis Cluster.</title>
        <authorList>
            <person name="Vanderlinde T."/>
            <person name="Dupim E.G."/>
            <person name="Nazario-Yepiz N.O."/>
            <person name="Carvalho A.B."/>
        </authorList>
    </citation>
    <scope>NUCLEOTIDE SEQUENCE [LARGE SCALE GENOMIC DNA]</scope>
    <source>
        <strain evidence="13">Navoj_Jal97</strain>
        <tissue evidence="13">Whole organism</tissue>
    </source>
</reference>
<comment type="caution">
    <text evidence="13">The sequence shown here is derived from an EMBL/GenBank/DDBJ whole genome shotgun (WGS) entry which is preliminary data.</text>
</comment>
<feature type="domain" description="GAE" evidence="11">
    <location>
        <begin position="559"/>
        <end position="678"/>
    </location>
</feature>
<keyword evidence="8" id="KW-0333">Golgi apparatus</keyword>
<feature type="region of interest" description="Disordered" evidence="9">
    <location>
        <begin position="409"/>
        <end position="433"/>
    </location>
</feature>
<evidence type="ECO:0000313" key="14">
    <source>
        <dbReference type="Proteomes" id="UP000295192"/>
    </source>
</evidence>
<accession>A0A484B2E8</accession>
<dbReference type="InterPro" id="IPR038425">
    <property type="entry name" value="GAT_sf"/>
</dbReference>
<dbReference type="GO" id="GO:0006893">
    <property type="term" value="P:Golgi to plasma membrane transport"/>
    <property type="evidence" value="ECO:0007669"/>
    <property type="project" value="TreeGrafter"/>
</dbReference>
<evidence type="ECO:0000259" key="10">
    <source>
        <dbReference type="PROSITE" id="PS50179"/>
    </source>
</evidence>
<evidence type="ECO:0008006" key="15">
    <source>
        <dbReference type="Google" id="ProtNLM"/>
    </source>
</evidence>
<comment type="subcellular location">
    <subcellularLocation>
        <location evidence="2">Early endosome membrane</location>
        <topology evidence="2">Peripheral membrane protein</topology>
    </subcellularLocation>
    <subcellularLocation>
        <location evidence="1">Golgi apparatus</location>
        <location evidence="1">trans-Golgi network membrane</location>
        <topology evidence="1">Peripheral membrane protein</topology>
    </subcellularLocation>
</comment>
<dbReference type="PANTHER" id="PTHR45905">
    <property type="entry name" value="GOLGI-LOCALIZED, GAMMA-ADAPTIN EAR CONTAINING, ARF BINDING PROTEIN"/>
    <property type="match status" value="1"/>
</dbReference>
<dbReference type="InterPro" id="IPR008942">
    <property type="entry name" value="ENTH_VHS"/>
</dbReference>
<dbReference type="InterPro" id="IPR004152">
    <property type="entry name" value="GAT_dom"/>
</dbReference>
<dbReference type="GO" id="GO:0006886">
    <property type="term" value="P:intracellular protein transport"/>
    <property type="evidence" value="ECO:0007669"/>
    <property type="project" value="InterPro"/>
</dbReference>
<dbReference type="STRING" id="7232.A0A484B2E8"/>
<keyword evidence="6" id="KW-0832">Ubl conjugation</keyword>
<dbReference type="InterPro" id="IPR008153">
    <property type="entry name" value="GAE_dom"/>
</dbReference>
<dbReference type="GO" id="GO:0005802">
    <property type="term" value="C:trans-Golgi network"/>
    <property type="evidence" value="ECO:0007669"/>
    <property type="project" value="InterPro"/>
</dbReference>
<proteinExistence type="inferred from homology"/>
<evidence type="ECO:0000259" key="11">
    <source>
        <dbReference type="PROSITE" id="PS50180"/>
    </source>
</evidence>
<dbReference type="SUPFAM" id="SSF48464">
    <property type="entry name" value="ENTH/VHS domain"/>
    <property type="match status" value="1"/>
</dbReference>
<dbReference type="InterPro" id="IPR027422">
    <property type="entry name" value="GGA1-3"/>
</dbReference>
<dbReference type="EMBL" id="LSRL02000231">
    <property type="protein sequence ID" value="TDG42452.1"/>
    <property type="molecule type" value="Genomic_DNA"/>
</dbReference>
<evidence type="ECO:0000256" key="2">
    <source>
        <dbReference type="ARBA" id="ARBA00004220"/>
    </source>
</evidence>
<dbReference type="SUPFAM" id="SSF89009">
    <property type="entry name" value="GAT-like domain"/>
    <property type="match status" value="1"/>
</dbReference>
<evidence type="ECO:0000256" key="4">
    <source>
        <dbReference type="ARBA" id="ARBA00022448"/>
    </source>
</evidence>
<dbReference type="InterPro" id="IPR002014">
    <property type="entry name" value="VHS_dom"/>
</dbReference>
<dbReference type="PANTHER" id="PTHR45905:SF1">
    <property type="entry name" value="GOLGI-LOCALIZED, GAMMA-ADAPTIN EAR CONTAINING, ARF BINDING PROTEIN"/>
    <property type="match status" value="1"/>
</dbReference>
<evidence type="ECO:0000256" key="3">
    <source>
        <dbReference type="ARBA" id="ARBA00008099"/>
    </source>
</evidence>
<dbReference type="SUPFAM" id="SSF49348">
    <property type="entry name" value="Clathrin adaptor appendage domain"/>
    <property type="match status" value="1"/>
</dbReference>
<evidence type="ECO:0000256" key="1">
    <source>
        <dbReference type="ARBA" id="ARBA00004150"/>
    </source>
</evidence>
<dbReference type="Gene3D" id="1.25.40.90">
    <property type="match status" value="1"/>
</dbReference>
<dbReference type="Pfam" id="PF03127">
    <property type="entry name" value="GAT"/>
    <property type="match status" value="1"/>
</dbReference>
<protein>
    <recommendedName>
        <fullName evidence="15">VHS domain-containing protein</fullName>
    </recommendedName>
</protein>
<dbReference type="Gene3D" id="2.60.40.1230">
    <property type="match status" value="1"/>
</dbReference>
<dbReference type="Pfam" id="PF02883">
    <property type="entry name" value="Alpha_adaptinC2"/>
    <property type="match status" value="1"/>
</dbReference>
<evidence type="ECO:0000259" key="12">
    <source>
        <dbReference type="PROSITE" id="PS50909"/>
    </source>
</evidence>
<dbReference type="Gene3D" id="1.20.58.160">
    <property type="match status" value="1"/>
</dbReference>
<dbReference type="Proteomes" id="UP000295192">
    <property type="component" value="Unassembled WGS sequence"/>
</dbReference>
<dbReference type="PROSITE" id="PS50179">
    <property type="entry name" value="VHS"/>
    <property type="match status" value="1"/>
</dbReference>
<evidence type="ECO:0000256" key="8">
    <source>
        <dbReference type="ARBA" id="ARBA00023034"/>
    </source>
</evidence>
<dbReference type="GO" id="GO:0043130">
    <property type="term" value="F:ubiquitin binding"/>
    <property type="evidence" value="ECO:0007669"/>
    <property type="project" value="InterPro"/>
</dbReference>
<dbReference type="GO" id="GO:0031267">
    <property type="term" value="F:small GTPase binding"/>
    <property type="evidence" value="ECO:0007669"/>
    <property type="project" value="InterPro"/>
</dbReference>
<dbReference type="Pfam" id="PF00790">
    <property type="entry name" value="VHS"/>
    <property type="match status" value="1"/>
</dbReference>
<dbReference type="SMART" id="SM00288">
    <property type="entry name" value="VHS"/>
    <property type="match status" value="1"/>
</dbReference>
<keyword evidence="7" id="KW-0653">Protein transport</keyword>
<name>A0A484B2E8_DRONA</name>
<dbReference type="PROSITE" id="PS50180">
    <property type="entry name" value="GAE"/>
    <property type="match status" value="1"/>
</dbReference>
<keyword evidence="5" id="KW-0967">Endosome</keyword>
<feature type="compositionally biased region" description="Low complexity" evidence="9">
    <location>
        <begin position="416"/>
        <end position="431"/>
    </location>
</feature>